<evidence type="ECO:0000313" key="14">
    <source>
        <dbReference type="Proteomes" id="UP000030023"/>
    </source>
</evidence>
<proteinExistence type="inferred from homology"/>
<comment type="function">
    <text evidence="1 10">Catalyzes the reversible adenylation of nicotinate mononucleotide (NaMN) to nicotinic acid adenine dinucleotide (NaAD).</text>
</comment>
<evidence type="ECO:0000256" key="6">
    <source>
        <dbReference type="ARBA" id="ARBA00022741"/>
    </source>
</evidence>
<comment type="catalytic activity">
    <reaction evidence="9 10">
        <text>nicotinate beta-D-ribonucleotide + ATP + H(+) = deamido-NAD(+) + diphosphate</text>
        <dbReference type="Rhea" id="RHEA:22860"/>
        <dbReference type="ChEBI" id="CHEBI:15378"/>
        <dbReference type="ChEBI" id="CHEBI:30616"/>
        <dbReference type="ChEBI" id="CHEBI:33019"/>
        <dbReference type="ChEBI" id="CHEBI:57502"/>
        <dbReference type="ChEBI" id="CHEBI:58437"/>
        <dbReference type="EC" id="2.7.7.18"/>
    </reaction>
</comment>
<keyword evidence="8 10" id="KW-0520">NAD</keyword>
<name>A0ABR4XR50_9LACO</name>
<dbReference type="EC" id="2.7.7.18" evidence="10"/>
<dbReference type="SUPFAM" id="SSF52374">
    <property type="entry name" value="Nucleotidylyl transferase"/>
    <property type="match status" value="1"/>
</dbReference>
<dbReference type="InterPro" id="IPR014729">
    <property type="entry name" value="Rossmann-like_a/b/a_fold"/>
</dbReference>
<evidence type="ECO:0000256" key="11">
    <source>
        <dbReference type="SAM" id="MobiDB-lite"/>
    </source>
</evidence>
<evidence type="ECO:0000313" key="13">
    <source>
        <dbReference type="EMBL" id="KGO31962.1"/>
    </source>
</evidence>
<dbReference type="InterPro" id="IPR005248">
    <property type="entry name" value="NadD/NMNAT"/>
</dbReference>
<comment type="similarity">
    <text evidence="10">Belongs to the NadD family.</text>
</comment>
<dbReference type="Pfam" id="PF01467">
    <property type="entry name" value="CTP_transf_like"/>
    <property type="match status" value="1"/>
</dbReference>
<dbReference type="PANTHER" id="PTHR39321">
    <property type="entry name" value="NICOTINATE-NUCLEOTIDE ADENYLYLTRANSFERASE-RELATED"/>
    <property type="match status" value="1"/>
</dbReference>
<evidence type="ECO:0000256" key="1">
    <source>
        <dbReference type="ARBA" id="ARBA00002324"/>
    </source>
</evidence>
<dbReference type="NCBIfam" id="TIGR00482">
    <property type="entry name" value="nicotinate (nicotinamide) nucleotide adenylyltransferase"/>
    <property type="match status" value="1"/>
</dbReference>
<keyword evidence="4 10" id="KW-0808">Transferase</keyword>
<dbReference type="CDD" id="cd02165">
    <property type="entry name" value="NMNAT"/>
    <property type="match status" value="1"/>
</dbReference>
<keyword evidence="3 10" id="KW-0662">Pyridine nucleotide biosynthesis</keyword>
<evidence type="ECO:0000256" key="3">
    <source>
        <dbReference type="ARBA" id="ARBA00022642"/>
    </source>
</evidence>
<reference evidence="13 14" key="1">
    <citation type="journal article" date="2014" name="Antonie Van Leeuwenhoek">
        <title>Oenococcus alcoholitolerans sp. nov., a lactic acid bacteria isolated from cachaca and ethanol fermentation processes.</title>
        <authorList>
            <person name="Badotti F."/>
            <person name="Moreira A.P."/>
            <person name="Tonon L.A."/>
            <person name="de Lucena B.T."/>
            <person name="Gomes Fde C."/>
            <person name="Kruger R."/>
            <person name="Thompson C.C."/>
            <person name="de Morais M.A.Jr."/>
            <person name="Rosa C.A."/>
            <person name="Thompson F.L."/>
        </authorList>
    </citation>
    <scope>NUCLEOTIDE SEQUENCE [LARGE SCALE GENOMIC DNA]</scope>
    <source>
        <strain evidence="13 14">UFRJ-M7.2.18</strain>
    </source>
</reference>
<keyword evidence="7 10" id="KW-0067">ATP-binding</keyword>
<evidence type="ECO:0000256" key="2">
    <source>
        <dbReference type="ARBA" id="ARBA00005019"/>
    </source>
</evidence>
<evidence type="ECO:0000256" key="8">
    <source>
        <dbReference type="ARBA" id="ARBA00023027"/>
    </source>
</evidence>
<keyword evidence="14" id="KW-1185">Reference proteome</keyword>
<dbReference type="Gene3D" id="3.40.50.620">
    <property type="entry name" value="HUPs"/>
    <property type="match status" value="1"/>
</dbReference>
<protein>
    <recommendedName>
        <fullName evidence="10">Probable nicotinate-nucleotide adenylyltransferase</fullName>
        <ecNumber evidence="10">2.7.7.18</ecNumber>
    </recommendedName>
    <alternativeName>
        <fullName evidence="10">Deamido-NAD(+) diphosphorylase</fullName>
    </alternativeName>
    <alternativeName>
        <fullName evidence="10">Deamido-NAD(+) pyrophosphorylase</fullName>
    </alternativeName>
    <alternativeName>
        <fullName evidence="10">Nicotinate mononucleotide adenylyltransferase</fullName>
        <shortName evidence="10">NaMN adenylyltransferase</shortName>
    </alternativeName>
</protein>
<accession>A0ABR4XR50</accession>
<dbReference type="Proteomes" id="UP000030023">
    <property type="component" value="Unassembled WGS sequence"/>
</dbReference>
<keyword evidence="5 10" id="KW-0548">Nucleotidyltransferase</keyword>
<organism evidence="13 14">
    <name type="scientific">Oenococcus alcoholitolerans</name>
    <dbReference type="NCBI Taxonomy" id="931074"/>
    <lineage>
        <taxon>Bacteria</taxon>
        <taxon>Bacillati</taxon>
        <taxon>Bacillota</taxon>
        <taxon>Bacilli</taxon>
        <taxon>Lactobacillales</taxon>
        <taxon>Lactobacillaceae</taxon>
        <taxon>Oenococcus</taxon>
    </lineage>
</organism>
<dbReference type="EMBL" id="AXCV01000142">
    <property type="protein sequence ID" value="KGO31962.1"/>
    <property type="molecule type" value="Genomic_DNA"/>
</dbReference>
<feature type="domain" description="Cytidyltransferase-like" evidence="12">
    <location>
        <begin position="28"/>
        <end position="184"/>
    </location>
</feature>
<evidence type="ECO:0000256" key="9">
    <source>
        <dbReference type="ARBA" id="ARBA00048721"/>
    </source>
</evidence>
<evidence type="ECO:0000256" key="5">
    <source>
        <dbReference type="ARBA" id="ARBA00022695"/>
    </source>
</evidence>
<evidence type="ECO:0000259" key="12">
    <source>
        <dbReference type="Pfam" id="PF01467"/>
    </source>
</evidence>
<dbReference type="GO" id="GO:0016779">
    <property type="term" value="F:nucleotidyltransferase activity"/>
    <property type="evidence" value="ECO:0007669"/>
    <property type="project" value="UniProtKB-KW"/>
</dbReference>
<dbReference type="InterPro" id="IPR004821">
    <property type="entry name" value="Cyt_trans-like"/>
</dbReference>
<comment type="pathway">
    <text evidence="2 10">Cofactor biosynthesis; NAD(+) biosynthesis; deamido-NAD(+) from nicotinate D-ribonucleotide: step 1/1.</text>
</comment>
<evidence type="ECO:0000256" key="7">
    <source>
        <dbReference type="ARBA" id="ARBA00022840"/>
    </source>
</evidence>
<comment type="caution">
    <text evidence="13">The sequence shown here is derived from an EMBL/GenBank/DDBJ whole genome shotgun (WGS) entry which is preliminary data.</text>
</comment>
<dbReference type="PANTHER" id="PTHR39321:SF3">
    <property type="entry name" value="PHOSPHOPANTETHEINE ADENYLYLTRANSFERASE"/>
    <property type="match status" value="1"/>
</dbReference>
<feature type="region of interest" description="Disordered" evidence="11">
    <location>
        <begin position="1"/>
        <end position="21"/>
    </location>
</feature>
<dbReference type="HAMAP" id="MF_00244">
    <property type="entry name" value="NaMN_adenylyltr"/>
    <property type="match status" value="1"/>
</dbReference>
<keyword evidence="6 10" id="KW-0547">Nucleotide-binding</keyword>
<feature type="compositionally biased region" description="Polar residues" evidence="11">
    <location>
        <begin position="1"/>
        <end position="16"/>
    </location>
</feature>
<evidence type="ECO:0000256" key="4">
    <source>
        <dbReference type="ARBA" id="ARBA00022679"/>
    </source>
</evidence>
<gene>
    <name evidence="10" type="primary">nadD</name>
    <name evidence="13" type="ORF">Q757_03920</name>
</gene>
<evidence type="ECO:0000256" key="10">
    <source>
        <dbReference type="HAMAP-Rule" id="MF_00244"/>
    </source>
</evidence>
<sequence>MLTSFVSLTNTKTQQAPVKHRHRRRVGIFGGTFNPIHNGQLIAAEQACTALGLDKLYFMPDAIPFAATHDNAVEPSTRAEMIRLAIRGNSKFDIEMKPIHDGGQQSTFSVMKKLVEEHPEIDYYLIMGSKVFKNFAEWDDANALSRMVRLVAIDQPGIQRSIDFPAIWLQVNWLDISSSDIRSRLRVKQSVRYLIPDMVAAYIAEFNLYQGRIY</sequence>